<reference evidence="3" key="1">
    <citation type="submission" date="2022-08" db="EMBL/GenBank/DDBJ databases">
        <title>Mycobacterium kiyosense sp. nov., scotochromogenic slow-glowing species isolated from respiratory specimens.</title>
        <authorList>
            <person name="Fukano H."/>
            <person name="Kazumi Y."/>
            <person name="Sakagami N."/>
            <person name="Ato M."/>
            <person name="Mitarai S."/>
            <person name="Hoshino Y."/>
        </authorList>
    </citation>
    <scope>NUCLEOTIDE SEQUENCE</scope>
    <source>
        <strain evidence="3">1413</strain>
        <strain evidence="2">SRL2020-028</strain>
    </source>
</reference>
<protein>
    <recommendedName>
        <fullName evidence="5">Type II toxin-antitoxin system VapB family antitoxin</fullName>
    </recommendedName>
</protein>
<dbReference type="RefSeq" id="WP_236981058.1">
    <property type="nucleotide sequence ID" value="NZ_BRXE01000103.1"/>
</dbReference>
<comment type="caution">
    <text evidence="3">The sequence shown here is derived from an EMBL/GenBank/DDBJ whole genome shotgun (WGS) entry which is preliminary data.</text>
</comment>
<evidence type="ECO:0000313" key="2">
    <source>
        <dbReference type="EMBL" id="GLB85860.1"/>
    </source>
</evidence>
<dbReference type="EMBL" id="BRZI01000007">
    <property type="protein sequence ID" value="GLD29654.1"/>
    <property type="molecule type" value="Genomic_DNA"/>
</dbReference>
<dbReference type="EMBL" id="BRXE01000103">
    <property type="protein sequence ID" value="GLB85860.1"/>
    <property type="molecule type" value="Genomic_DNA"/>
</dbReference>
<sequence length="72" mass="8224">MLKRVEIVVEDSLLQQVIGKYHLADAREAVFLALKALLDEADEPEHEPQDEEYDEFSDLSAWRRDPIATPAS</sequence>
<evidence type="ECO:0000256" key="1">
    <source>
        <dbReference type="SAM" id="MobiDB-lite"/>
    </source>
</evidence>
<dbReference type="AlphaFoldDB" id="A0A9P3UWF1"/>
<dbReference type="GeneID" id="83629587"/>
<evidence type="ECO:0008006" key="5">
    <source>
        <dbReference type="Google" id="ProtNLM"/>
    </source>
</evidence>
<keyword evidence="4" id="KW-1185">Reference proteome</keyword>
<feature type="compositionally biased region" description="Acidic residues" evidence="1">
    <location>
        <begin position="42"/>
        <end position="57"/>
    </location>
</feature>
<dbReference type="Proteomes" id="UP001064782">
    <property type="component" value="Unassembled WGS sequence"/>
</dbReference>
<gene>
    <name evidence="3" type="ORF">Mkiyose1413_15370</name>
    <name evidence="2" type="ORF">SRL2020028_51160</name>
</gene>
<accession>A0A9P3UWF1</accession>
<dbReference type="Proteomes" id="UP001165663">
    <property type="component" value="Unassembled WGS sequence"/>
</dbReference>
<organism evidence="3 4">
    <name type="scientific">Mycobacterium kiyosense</name>
    <dbReference type="NCBI Taxonomy" id="2871094"/>
    <lineage>
        <taxon>Bacteria</taxon>
        <taxon>Bacillati</taxon>
        <taxon>Actinomycetota</taxon>
        <taxon>Actinomycetes</taxon>
        <taxon>Mycobacteriales</taxon>
        <taxon>Mycobacteriaceae</taxon>
        <taxon>Mycobacterium</taxon>
    </lineage>
</organism>
<dbReference type="InterPro" id="IPR019239">
    <property type="entry name" value="VapB_antitoxin"/>
</dbReference>
<name>A0A9P3UWF1_9MYCO</name>
<feature type="region of interest" description="Disordered" evidence="1">
    <location>
        <begin position="42"/>
        <end position="72"/>
    </location>
</feature>
<evidence type="ECO:0000313" key="4">
    <source>
        <dbReference type="Proteomes" id="UP001064782"/>
    </source>
</evidence>
<dbReference type="Pfam" id="PF09957">
    <property type="entry name" value="VapB_antitoxin"/>
    <property type="match status" value="1"/>
</dbReference>
<evidence type="ECO:0000313" key="3">
    <source>
        <dbReference type="EMBL" id="GLD29654.1"/>
    </source>
</evidence>
<proteinExistence type="predicted"/>